<dbReference type="InterPro" id="IPR051552">
    <property type="entry name" value="HptR"/>
</dbReference>
<dbReference type="InterPro" id="IPR020449">
    <property type="entry name" value="Tscrpt_reg_AraC-type_HTH"/>
</dbReference>
<feature type="region of interest" description="Disordered" evidence="9">
    <location>
        <begin position="309"/>
        <end position="331"/>
    </location>
</feature>
<evidence type="ECO:0000313" key="13">
    <source>
        <dbReference type="Proteomes" id="UP000476064"/>
    </source>
</evidence>
<keyword evidence="7" id="KW-0804">Transcription</keyword>
<evidence type="ECO:0000256" key="3">
    <source>
        <dbReference type="ARBA" id="ARBA00022553"/>
    </source>
</evidence>
<feature type="compositionally biased region" description="Acidic residues" evidence="9">
    <location>
        <begin position="309"/>
        <end position="327"/>
    </location>
</feature>
<dbReference type="Pfam" id="PF17853">
    <property type="entry name" value="GGDEF_2"/>
    <property type="match status" value="1"/>
</dbReference>
<dbReference type="InterPro" id="IPR018060">
    <property type="entry name" value="HTH_AraC"/>
</dbReference>
<dbReference type="Pfam" id="PF12833">
    <property type="entry name" value="HTH_18"/>
    <property type="match status" value="1"/>
</dbReference>
<keyword evidence="5" id="KW-0805">Transcription regulation</keyword>
<dbReference type="GO" id="GO:0003700">
    <property type="term" value="F:DNA-binding transcription factor activity"/>
    <property type="evidence" value="ECO:0007669"/>
    <property type="project" value="InterPro"/>
</dbReference>
<evidence type="ECO:0000256" key="1">
    <source>
        <dbReference type="ARBA" id="ARBA00004496"/>
    </source>
</evidence>
<dbReference type="Pfam" id="PF00072">
    <property type="entry name" value="Response_reg"/>
    <property type="match status" value="1"/>
</dbReference>
<sequence length="444" mass="49892">MYQLLIVDDEKVIRDGLAGWKWGELGIEVAGCCIHGLEALQFLSAHPVDIVMTDIRMPFMDGIALMESLHRNYPYMKIIVLSGHSDFGYAQKATQNGVVDYLLKPVSFLELAGTMKRLTARLDEQKLHRHRLEVLTRKASQLTKVLRDNFLGRLFEYPLQGEGLEQDSAESEVLLESGTYTAAVIRLDRLAIHGQRIPERERNLLTFSLDNIMTDLWDSQQYGYHLVDKADLEVYLLSTGGDRQHFRAIVCQLHRYVGLFKSTFSVGIGTTVASPSAVCRSMQAAKSALAGNTEEGAVYTASPRMVEDDPVWEPDTGEAAGEEDAGAEPDAASRDSIILVEAKRYMRANYGRSLTLKEVADHVFISTGHLSLLFKNAGERFLRYLTAVRMNKAKELMLDNSYKVYEIVEMVGYSDPAYFSEVFKKHTGKTPNEYRGKLKQSRNG</sequence>
<keyword evidence="4" id="KW-0902">Two-component regulatory system</keyword>
<evidence type="ECO:0000256" key="9">
    <source>
        <dbReference type="SAM" id="MobiDB-lite"/>
    </source>
</evidence>
<reference evidence="12 13" key="1">
    <citation type="submission" date="2020-01" db="EMBL/GenBank/DDBJ databases">
        <title>Paenibacillus sp. nov., isolated from tomato rhizosphere.</title>
        <authorList>
            <person name="Weon H.-Y."/>
            <person name="Lee S.A."/>
        </authorList>
    </citation>
    <scope>NUCLEOTIDE SEQUENCE [LARGE SCALE GENOMIC DNA]</scope>
    <source>
        <strain evidence="12 13">12200R-189</strain>
    </source>
</reference>
<dbReference type="GO" id="GO:0043565">
    <property type="term" value="F:sequence-specific DNA binding"/>
    <property type="evidence" value="ECO:0007669"/>
    <property type="project" value="InterPro"/>
</dbReference>
<dbReference type="SMART" id="SM00342">
    <property type="entry name" value="HTH_ARAC"/>
    <property type="match status" value="1"/>
</dbReference>
<proteinExistence type="predicted"/>
<keyword evidence="2" id="KW-0963">Cytoplasm</keyword>
<name>A0A6C0G4L0_9BACL</name>
<evidence type="ECO:0000313" key="12">
    <source>
        <dbReference type="EMBL" id="QHT62821.1"/>
    </source>
</evidence>
<dbReference type="GO" id="GO:0005737">
    <property type="term" value="C:cytoplasm"/>
    <property type="evidence" value="ECO:0007669"/>
    <property type="project" value="UniProtKB-SubCell"/>
</dbReference>
<dbReference type="EMBL" id="CP048209">
    <property type="protein sequence ID" value="QHT62821.1"/>
    <property type="molecule type" value="Genomic_DNA"/>
</dbReference>
<keyword evidence="13" id="KW-1185">Reference proteome</keyword>
<dbReference type="PROSITE" id="PS01124">
    <property type="entry name" value="HTH_ARAC_FAMILY_2"/>
    <property type="match status" value="1"/>
</dbReference>
<dbReference type="GO" id="GO:0000160">
    <property type="term" value="P:phosphorelay signal transduction system"/>
    <property type="evidence" value="ECO:0007669"/>
    <property type="project" value="UniProtKB-KW"/>
</dbReference>
<dbReference type="PROSITE" id="PS50110">
    <property type="entry name" value="RESPONSE_REGULATORY"/>
    <property type="match status" value="1"/>
</dbReference>
<dbReference type="KEGG" id="plyc:GXP70_24465"/>
<dbReference type="Gene3D" id="3.40.50.2300">
    <property type="match status" value="1"/>
</dbReference>
<evidence type="ECO:0000256" key="7">
    <source>
        <dbReference type="ARBA" id="ARBA00023163"/>
    </source>
</evidence>
<dbReference type="AlphaFoldDB" id="A0A6C0G4L0"/>
<keyword evidence="3 8" id="KW-0597">Phosphoprotein</keyword>
<gene>
    <name evidence="12" type="ORF">GXP70_24465</name>
</gene>
<evidence type="ECO:0000259" key="10">
    <source>
        <dbReference type="PROSITE" id="PS01124"/>
    </source>
</evidence>
<dbReference type="InterPro" id="IPR001789">
    <property type="entry name" value="Sig_transdc_resp-reg_receiver"/>
</dbReference>
<dbReference type="Gene3D" id="1.10.10.60">
    <property type="entry name" value="Homeodomain-like"/>
    <property type="match status" value="2"/>
</dbReference>
<feature type="modified residue" description="4-aspartylphosphate" evidence="8">
    <location>
        <position position="54"/>
    </location>
</feature>
<dbReference type="PRINTS" id="PR00032">
    <property type="entry name" value="HTHARAC"/>
</dbReference>
<accession>A0A6C0G4L0</accession>
<comment type="subcellular location">
    <subcellularLocation>
        <location evidence="1">Cytoplasm</location>
    </subcellularLocation>
</comment>
<evidence type="ECO:0000256" key="4">
    <source>
        <dbReference type="ARBA" id="ARBA00023012"/>
    </source>
</evidence>
<dbReference type="SUPFAM" id="SSF46689">
    <property type="entry name" value="Homeodomain-like"/>
    <property type="match status" value="1"/>
</dbReference>
<dbReference type="RefSeq" id="WP_162359252.1">
    <property type="nucleotide sequence ID" value="NZ_CP048209.1"/>
</dbReference>
<keyword evidence="6" id="KW-0238">DNA-binding</keyword>
<dbReference type="InterPro" id="IPR009057">
    <property type="entry name" value="Homeodomain-like_sf"/>
</dbReference>
<dbReference type="SUPFAM" id="SSF52172">
    <property type="entry name" value="CheY-like"/>
    <property type="match status" value="1"/>
</dbReference>
<evidence type="ECO:0000259" key="11">
    <source>
        <dbReference type="PROSITE" id="PS50110"/>
    </source>
</evidence>
<organism evidence="12 13">
    <name type="scientific">Paenibacillus lycopersici</name>
    <dbReference type="NCBI Taxonomy" id="2704462"/>
    <lineage>
        <taxon>Bacteria</taxon>
        <taxon>Bacillati</taxon>
        <taxon>Bacillota</taxon>
        <taxon>Bacilli</taxon>
        <taxon>Bacillales</taxon>
        <taxon>Paenibacillaceae</taxon>
        <taxon>Paenibacillus</taxon>
    </lineage>
</organism>
<dbReference type="SMART" id="SM00448">
    <property type="entry name" value="REC"/>
    <property type="match status" value="1"/>
</dbReference>
<evidence type="ECO:0000256" key="6">
    <source>
        <dbReference type="ARBA" id="ARBA00023125"/>
    </source>
</evidence>
<evidence type="ECO:0000256" key="2">
    <source>
        <dbReference type="ARBA" id="ARBA00022490"/>
    </source>
</evidence>
<dbReference type="PANTHER" id="PTHR42713:SF3">
    <property type="entry name" value="TRANSCRIPTIONAL REGULATORY PROTEIN HPTR"/>
    <property type="match status" value="1"/>
</dbReference>
<feature type="domain" description="HTH araC/xylS-type" evidence="10">
    <location>
        <begin position="340"/>
        <end position="437"/>
    </location>
</feature>
<protein>
    <submittedName>
        <fullName evidence="12">Response regulator</fullName>
    </submittedName>
</protein>
<dbReference type="InterPro" id="IPR041522">
    <property type="entry name" value="CdaR_GGDEF"/>
</dbReference>
<dbReference type="InterPro" id="IPR011006">
    <property type="entry name" value="CheY-like_superfamily"/>
</dbReference>
<dbReference type="Proteomes" id="UP000476064">
    <property type="component" value="Chromosome"/>
</dbReference>
<dbReference type="CDD" id="cd17536">
    <property type="entry name" value="REC_YesN-like"/>
    <property type="match status" value="1"/>
</dbReference>
<feature type="domain" description="Response regulatory" evidence="11">
    <location>
        <begin position="3"/>
        <end position="119"/>
    </location>
</feature>
<evidence type="ECO:0000256" key="8">
    <source>
        <dbReference type="PROSITE-ProRule" id="PRU00169"/>
    </source>
</evidence>
<evidence type="ECO:0000256" key="5">
    <source>
        <dbReference type="ARBA" id="ARBA00023015"/>
    </source>
</evidence>
<dbReference type="PANTHER" id="PTHR42713">
    <property type="entry name" value="HISTIDINE KINASE-RELATED"/>
    <property type="match status" value="1"/>
</dbReference>